<dbReference type="STRING" id="1300342.I596_253"/>
<dbReference type="Pfam" id="PF17164">
    <property type="entry name" value="DUF5122"/>
    <property type="match status" value="1"/>
</dbReference>
<proteinExistence type="predicted"/>
<dbReference type="KEGG" id="dko:I596_253"/>
<dbReference type="InterPro" id="IPR013431">
    <property type="entry name" value="Delta_60_rpt"/>
</dbReference>
<dbReference type="RefSeq" id="WP_067643013.1">
    <property type="nucleotide sequence ID" value="NZ_CP015249.1"/>
</dbReference>
<evidence type="ECO:0000256" key="1">
    <source>
        <dbReference type="SAM" id="SignalP"/>
    </source>
</evidence>
<feature type="signal peptide" evidence="1">
    <location>
        <begin position="1"/>
        <end position="22"/>
    </location>
</feature>
<gene>
    <name evidence="2" type="ORF">I596_253</name>
</gene>
<keyword evidence="1" id="KW-0732">Signal</keyword>
<evidence type="ECO:0000313" key="2">
    <source>
        <dbReference type="EMBL" id="ANB16292.1"/>
    </source>
</evidence>
<name>A0A167G998_9GAMM</name>
<evidence type="ECO:0000313" key="3">
    <source>
        <dbReference type="Proteomes" id="UP000076830"/>
    </source>
</evidence>
<sequence length="491" mass="50747">MRTLLCTGLLCAGLTLAPCALATKPDLPVGTDHPLVPFGGVPSDLTLDPGFTGDGSQVVDFNDAFSNTDTPDRVFKASDGGYWLAGIHGTGINEPPRVAIAKLRADGTLDTSYRGTGKHTAPSGMDMVYDVAKGIGDTLYFAGSYTHPVAGDIDFGILCLDADGDRCEGFGANGFQSVPFDLGTGTEHVNDVPARIISAYSALYVAGSCGSGSGSNYNDAICITKLSATSGTIDSGFATNGRYHRNFDMGGNLRDTITDIVAYSPSPGAVRLAITGDVKRGGPTDIDGFVATVDGISGQAVPFGPGHVFISVDLGTSKEDHMTRLLRRANGGFVVAGYAIDDTQTPVQAQMVLVAYRADGSPDTGFGPGGMVHRLVMSGTNKPFGLVERPGNRDLVVGLNMRADLFGDSHPIVGLLQVGANGGPQHAAAVLDFPGSSAPVESIGNDLIHTDGAIVSAGSRKWSGLDLDMTISRHIATDSLFADRFGGPAGD</sequence>
<dbReference type="AlphaFoldDB" id="A0A167G998"/>
<reference evidence="2 3" key="1">
    <citation type="submission" date="2016-04" db="EMBL/GenBank/DDBJ databases">
        <title>Complete genome sequence of Dokdonella koreensis DS-123T.</title>
        <authorList>
            <person name="Kim J.F."/>
            <person name="Lee H."/>
            <person name="Kwak M.-J."/>
        </authorList>
    </citation>
    <scope>NUCLEOTIDE SEQUENCE [LARGE SCALE GENOMIC DNA]</scope>
    <source>
        <strain evidence="2 3">DS-123</strain>
    </source>
</reference>
<organism evidence="2 3">
    <name type="scientific">Dokdonella koreensis DS-123</name>
    <dbReference type="NCBI Taxonomy" id="1300342"/>
    <lineage>
        <taxon>Bacteria</taxon>
        <taxon>Pseudomonadati</taxon>
        <taxon>Pseudomonadota</taxon>
        <taxon>Gammaproteobacteria</taxon>
        <taxon>Lysobacterales</taxon>
        <taxon>Rhodanobacteraceae</taxon>
        <taxon>Dokdonella</taxon>
    </lineage>
</organism>
<dbReference type="Proteomes" id="UP000076830">
    <property type="component" value="Chromosome"/>
</dbReference>
<keyword evidence="3" id="KW-1185">Reference proteome</keyword>
<feature type="chain" id="PRO_5007886762" evidence="1">
    <location>
        <begin position="23"/>
        <end position="491"/>
    </location>
</feature>
<protein>
    <submittedName>
        <fullName evidence="2">Uncharacterized protein</fullName>
    </submittedName>
</protein>
<accession>A0A167G998</accession>
<dbReference type="EMBL" id="CP015249">
    <property type="protein sequence ID" value="ANB16292.1"/>
    <property type="molecule type" value="Genomic_DNA"/>
</dbReference>